<evidence type="ECO:0000256" key="1">
    <source>
        <dbReference type="SAM" id="MobiDB-lite"/>
    </source>
</evidence>
<feature type="transmembrane region" description="Helical" evidence="2">
    <location>
        <begin position="102"/>
        <end position="120"/>
    </location>
</feature>
<comment type="caution">
    <text evidence="3">The sequence shown here is derived from an EMBL/GenBank/DDBJ whole genome shotgun (WGS) entry which is preliminary data.</text>
</comment>
<feature type="compositionally biased region" description="Polar residues" evidence="1">
    <location>
        <begin position="156"/>
        <end position="165"/>
    </location>
</feature>
<evidence type="ECO:0000313" key="4">
    <source>
        <dbReference type="Proteomes" id="UP000698800"/>
    </source>
</evidence>
<keyword evidence="2" id="KW-0472">Membrane</keyword>
<keyword evidence="4" id="KW-1185">Reference proteome</keyword>
<proteinExistence type="predicted"/>
<name>A0A9P8L5B7_9PEZI</name>
<dbReference type="Proteomes" id="UP000698800">
    <property type="component" value="Unassembled WGS sequence"/>
</dbReference>
<feature type="region of interest" description="Disordered" evidence="1">
    <location>
        <begin position="152"/>
        <end position="189"/>
    </location>
</feature>
<evidence type="ECO:0000256" key="2">
    <source>
        <dbReference type="SAM" id="Phobius"/>
    </source>
</evidence>
<feature type="region of interest" description="Disordered" evidence="1">
    <location>
        <begin position="1"/>
        <end position="28"/>
    </location>
</feature>
<reference evidence="3" key="1">
    <citation type="submission" date="2021-03" db="EMBL/GenBank/DDBJ databases">
        <title>Comparative genomics and phylogenomic investigation of the class Geoglossomycetes provide insights into ecological specialization and systematics.</title>
        <authorList>
            <person name="Melie T."/>
            <person name="Pirro S."/>
            <person name="Miller A.N."/>
            <person name="Quandt A."/>
        </authorList>
    </citation>
    <scope>NUCLEOTIDE SEQUENCE</scope>
    <source>
        <strain evidence="3">GBOQ0MN5Z8</strain>
    </source>
</reference>
<sequence length="451" mass="49342">MAEEIRPAPALPLRRRTFGGPERANDVPSPLVRRRSSLLSDYSLDDARASLRSSTDDLISPRPNVPGRLTGSDELSNWHSAPLAFALLPAVGGMFFQNGGAVVTDLMLLGLAGVFLNWAVRLPWEWYYSSQIIRLHGSYSFDDIVEESSDDEQISALPSDSTKSPATGDGAPAIPKHPPRDRRSQARQKASSELRQHELLALLSCFLFPLLGAYLLHAIRYQLSRPSEGLVNNFNLTVFLLASEVRPAAQLIKLVRSRTLYLQRTVNENPYQDNAAEVKVLELSKRVEELESRLVAEPNGAEGTSAGKNNTTVSADIRRSLQPDLDALNRAVRRYEKKATLQTMQTEARLVDLESRLSDVLSLAAAAQSGRRSVYGFADIMLDWILAAILLPSQIAWGLLSLPATAAGRILGFGKGKLKGVGGGRGKKDGKHIGHGRPTGERLQGRGMKKI</sequence>
<accession>A0A9P8L5B7</accession>
<feature type="transmembrane region" description="Helical" evidence="2">
    <location>
        <begin position="199"/>
        <end position="219"/>
    </location>
</feature>
<feature type="region of interest" description="Disordered" evidence="1">
    <location>
        <begin position="420"/>
        <end position="451"/>
    </location>
</feature>
<keyword evidence="2" id="KW-1133">Transmembrane helix</keyword>
<dbReference type="OrthoDB" id="5422510at2759"/>
<evidence type="ECO:0000313" key="3">
    <source>
        <dbReference type="EMBL" id="KAH0544424.1"/>
    </source>
</evidence>
<dbReference type="EMBL" id="JAGHQL010000019">
    <property type="protein sequence ID" value="KAH0544424.1"/>
    <property type="molecule type" value="Genomic_DNA"/>
</dbReference>
<dbReference type="PANTHER" id="PTHR42032:SF1">
    <property type="entry name" value="YALI0E30679P"/>
    <property type="match status" value="1"/>
</dbReference>
<dbReference type="AlphaFoldDB" id="A0A9P8L5B7"/>
<protein>
    <submittedName>
        <fullName evidence="3">Uncharacterized protein</fullName>
    </submittedName>
</protein>
<dbReference type="PANTHER" id="PTHR42032">
    <property type="entry name" value="YALI0E30679P"/>
    <property type="match status" value="1"/>
</dbReference>
<gene>
    <name evidence="3" type="ORF">FGG08_001451</name>
</gene>
<keyword evidence="2" id="KW-0812">Transmembrane</keyword>
<organism evidence="3 4">
    <name type="scientific">Glutinoglossum americanum</name>
    <dbReference type="NCBI Taxonomy" id="1670608"/>
    <lineage>
        <taxon>Eukaryota</taxon>
        <taxon>Fungi</taxon>
        <taxon>Dikarya</taxon>
        <taxon>Ascomycota</taxon>
        <taxon>Pezizomycotina</taxon>
        <taxon>Geoglossomycetes</taxon>
        <taxon>Geoglossales</taxon>
        <taxon>Geoglossaceae</taxon>
        <taxon>Glutinoglossum</taxon>
    </lineage>
</organism>